<dbReference type="InterPro" id="IPR001347">
    <property type="entry name" value="SIS_dom"/>
</dbReference>
<dbReference type="Gene3D" id="3.40.50.10490">
    <property type="entry name" value="Glucose-6-phosphate isomerase like protein, domain 1"/>
    <property type="match status" value="1"/>
</dbReference>
<dbReference type="InterPro" id="IPR046348">
    <property type="entry name" value="SIS_dom_sf"/>
</dbReference>
<dbReference type="FunFam" id="3.40.50.10490:FF:000014">
    <property type="entry name" value="N-acetylmuramic acid 6-phosphate etherase"/>
    <property type="match status" value="1"/>
</dbReference>
<dbReference type="PROSITE" id="PS01272">
    <property type="entry name" value="GCKR"/>
    <property type="match status" value="1"/>
</dbReference>
<evidence type="ECO:0000256" key="9">
    <source>
        <dbReference type="ARBA" id="ARBA00070061"/>
    </source>
</evidence>
<protein>
    <recommendedName>
        <fullName evidence="9 12">N-acetylmuramic acid 6-phosphate etherase</fullName>
        <shortName evidence="12">MurNAc-6-P etherase</shortName>
        <ecNumber evidence="8 12">4.2.1.126</ecNumber>
    </recommendedName>
    <alternativeName>
        <fullName evidence="11 12">N-acetylmuramic acid 6-phosphate hydrolase</fullName>
    </alternativeName>
    <alternativeName>
        <fullName evidence="10 12">N-acetylmuramic acid 6-phosphate lyase</fullName>
    </alternativeName>
</protein>
<dbReference type="EC" id="4.2.1.126" evidence="8 12"/>
<dbReference type="GO" id="GO:0046348">
    <property type="term" value="P:amino sugar catabolic process"/>
    <property type="evidence" value="ECO:0007669"/>
    <property type="project" value="InterPro"/>
</dbReference>
<evidence type="ECO:0000256" key="1">
    <source>
        <dbReference type="ARBA" id="ARBA00011738"/>
    </source>
</evidence>
<dbReference type="PANTHER" id="PTHR10088">
    <property type="entry name" value="GLUCOKINASE REGULATORY PROTEIN"/>
    <property type="match status" value="1"/>
</dbReference>
<dbReference type="GO" id="GO:0009254">
    <property type="term" value="P:peptidoglycan turnover"/>
    <property type="evidence" value="ECO:0007669"/>
    <property type="project" value="TreeGrafter"/>
</dbReference>
<sequence length="295" mass="31681">MDLDRLTTEGRNPDTMDIDTLDTMGILRKINDEDKKVALAVEQELPSIAKAVDIIVESIKKGGRIFYVGAGTSGRLGVLDASECPPTYGVSPELFQGVIAGGIKALYSSTEGAEDDREQGKRDLSEKGLKDIDVTVGIAASGRTPYVLGAVDYARSTGCRTVGIACNKDSELEKIVDVMIAPEVGPEVIMGSTRMKAGTAQKLVLNMLSTASMIRLGKVYTNLMVDMKASNEKLLARARRIVKLATGAPDEIVEEALEGSGYHSKTAILMILKGISREQAEEELKKADGFIRKAL</sequence>
<proteinExistence type="inferred from homology"/>
<comment type="function">
    <text evidence="12">Specifically catalyzes the cleavage of the D-lactyl ether substituent of MurNAc 6-phosphate, producing GlcNAc 6-phosphate and D-lactate.</text>
</comment>
<evidence type="ECO:0000256" key="4">
    <source>
        <dbReference type="ARBA" id="ARBA00051747"/>
    </source>
</evidence>
<evidence type="ECO:0000256" key="3">
    <source>
        <dbReference type="ARBA" id="ARBA00023277"/>
    </source>
</evidence>
<evidence type="ECO:0000313" key="15">
    <source>
        <dbReference type="Proteomes" id="UP000322976"/>
    </source>
</evidence>
<dbReference type="Proteomes" id="UP000322976">
    <property type="component" value="Unassembled WGS sequence"/>
</dbReference>
<feature type="active site" evidence="12">
    <location>
        <position position="114"/>
    </location>
</feature>
<dbReference type="Gene3D" id="1.10.8.1080">
    <property type="match status" value="1"/>
</dbReference>
<dbReference type="GO" id="GO:0097173">
    <property type="term" value="P:N-acetylmuramic acid catabolic process"/>
    <property type="evidence" value="ECO:0007669"/>
    <property type="project" value="UniProtKB-UniPathway"/>
</dbReference>
<dbReference type="InterPro" id="IPR005486">
    <property type="entry name" value="Glucokinase_regulatory_CS"/>
</dbReference>
<evidence type="ECO:0000256" key="8">
    <source>
        <dbReference type="ARBA" id="ARBA00067056"/>
    </source>
</evidence>
<comment type="pathway">
    <text evidence="12">Amino-sugar metabolism; N-acetylmuramate degradation.</text>
</comment>
<dbReference type="PANTHER" id="PTHR10088:SF4">
    <property type="entry name" value="GLUCOKINASE REGULATORY PROTEIN"/>
    <property type="match status" value="1"/>
</dbReference>
<evidence type="ECO:0000313" key="14">
    <source>
        <dbReference type="EMBL" id="TZE82958.1"/>
    </source>
</evidence>
<evidence type="ECO:0000256" key="6">
    <source>
        <dbReference type="ARBA" id="ARBA00060672"/>
    </source>
</evidence>
<comment type="pathway">
    <text evidence="5">Amino-sugar metabolism; 1,6-anhydro-N-acetylmuramate degradation.</text>
</comment>
<dbReference type="NCBIfam" id="NF003915">
    <property type="entry name" value="PRK05441.1"/>
    <property type="match status" value="1"/>
</dbReference>
<dbReference type="FunFam" id="1.10.8.1080:FF:000001">
    <property type="entry name" value="N-acetylmuramic acid 6-phosphate etherase"/>
    <property type="match status" value="1"/>
</dbReference>
<accession>A0A5D8QI28</accession>
<evidence type="ECO:0000256" key="7">
    <source>
        <dbReference type="ARBA" id="ARBA00061234"/>
    </source>
</evidence>
<comment type="subunit">
    <text evidence="1 12">Homodimer.</text>
</comment>
<comment type="similarity">
    <text evidence="7 12">Belongs to the GCKR-like family. MurNAc-6-P etherase subfamily.</text>
</comment>
<comment type="caution">
    <text evidence="14">The sequence shown here is derived from an EMBL/GenBank/DDBJ whole genome shotgun (WGS) entry which is preliminary data.</text>
</comment>
<name>A0A5D8QI28_9THEO</name>
<comment type="catalytic activity">
    <reaction evidence="4 12">
        <text>N-acetyl-D-muramate 6-phosphate + H2O = N-acetyl-D-glucosamine 6-phosphate + (R)-lactate</text>
        <dbReference type="Rhea" id="RHEA:26410"/>
        <dbReference type="ChEBI" id="CHEBI:15377"/>
        <dbReference type="ChEBI" id="CHEBI:16004"/>
        <dbReference type="ChEBI" id="CHEBI:57513"/>
        <dbReference type="ChEBI" id="CHEBI:58722"/>
        <dbReference type="EC" id="4.2.1.126"/>
    </reaction>
</comment>
<dbReference type="NCBIfam" id="TIGR00274">
    <property type="entry name" value="N-acetylmuramic acid 6-phosphate etherase"/>
    <property type="match status" value="1"/>
</dbReference>
<dbReference type="SUPFAM" id="SSF53697">
    <property type="entry name" value="SIS domain"/>
    <property type="match status" value="1"/>
</dbReference>
<dbReference type="GO" id="GO:0016835">
    <property type="term" value="F:carbon-oxygen lyase activity"/>
    <property type="evidence" value="ECO:0007669"/>
    <property type="project" value="UniProtKB-UniRule"/>
</dbReference>
<dbReference type="HAMAP" id="MF_00068">
    <property type="entry name" value="MurQ"/>
    <property type="match status" value="1"/>
</dbReference>
<evidence type="ECO:0000256" key="2">
    <source>
        <dbReference type="ARBA" id="ARBA00023239"/>
    </source>
</evidence>
<dbReference type="RefSeq" id="WP_149544515.1">
    <property type="nucleotide sequence ID" value="NZ_VTPS01000003.1"/>
</dbReference>
<feature type="domain" description="SIS" evidence="13">
    <location>
        <begin position="55"/>
        <end position="218"/>
    </location>
</feature>
<dbReference type="GO" id="GO:0097367">
    <property type="term" value="F:carbohydrate derivative binding"/>
    <property type="evidence" value="ECO:0007669"/>
    <property type="project" value="InterPro"/>
</dbReference>
<dbReference type="InterPro" id="IPR040190">
    <property type="entry name" value="MURQ/GCKR"/>
</dbReference>
<dbReference type="AlphaFoldDB" id="A0A5D8QI28"/>
<keyword evidence="15" id="KW-1185">Reference proteome</keyword>
<dbReference type="EMBL" id="VTPS01000003">
    <property type="protein sequence ID" value="TZE82958.1"/>
    <property type="molecule type" value="Genomic_DNA"/>
</dbReference>
<dbReference type="NCBIfam" id="NF009222">
    <property type="entry name" value="PRK12570.1"/>
    <property type="match status" value="1"/>
</dbReference>
<dbReference type="GO" id="GO:0016803">
    <property type="term" value="F:ether hydrolase activity"/>
    <property type="evidence" value="ECO:0007669"/>
    <property type="project" value="TreeGrafter"/>
</dbReference>
<keyword evidence="3 12" id="KW-0119">Carbohydrate metabolism</keyword>
<dbReference type="PROSITE" id="PS51464">
    <property type="entry name" value="SIS"/>
    <property type="match status" value="1"/>
</dbReference>
<comment type="miscellaneous">
    <text evidence="12">A lyase-type mechanism (elimination/hydration) is suggested for the cleavage of the lactyl ether bond of MurNAc 6-phosphate, with the formation of an alpha,beta-unsaturated aldehyde intermediate with (E)-stereochemistry, followed by the syn addition of water to give product.</text>
</comment>
<dbReference type="Pfam" id="PF22645">
    <property type="entry name" value="GKRP_SIS_N"/>
    <property type="match status" value="1"/>
</dbReference>
<keyword evidence="2 12" id="KW-0456">Lyase</keyword>
<dbReference type="CDD" id="cd05007">
    <property type="entry name" value="SIS_Etherase"/>
    <property type="match status" value="1"/>
</dbReference>
<dbReference type="UniPathway" id="UPA00342"/>
<evidence type="ECO:0000256" key="10">
    <source>
        <dbReference type="ARBA" id="ARBA00077905"/>
    </source>
</evidence>
<reference evidence="14 15" key="1">
    <citation type="submission" date="2019-08" db="EMBL/GenBank/DDBJ databases">
        <title>Calorimonas adulescens gen. nov., sp. nov., an anaerobic thermophilic bacterium from Sakhalin hot spring.</title>
        <authorList>
            <person name="Khomyakova M.A."/>
            <person name="Merkel A.Y."/>
            <person name="Novikov A."/>
            <person name="Bonch-Osmolovskaya E.A."/>
            <person name="Slobodkin A.I."/>
        </authorList>
    </citation>
    <scope>NUCLEOTIDE SEQUENCE [LARGE SCALE GENOMIC DNA]</scope>
    <source>
        <strain evidence="14 15">A05MB</strain>
    </source>
</reference>
<comment type="pathway">
    <text evidence="6">Cell wall biogenesis.</text>
</comment>
<feature type="active site" description="Proton donor" evidence="12">
    <location>
        <position position="83"/>
    </location>
</feature>
<evidence type="ECO:0000256" key="11">
    <source>
        <dbReference type="ARBA" id="ARBA00084049"/>
    </source>
</evidence>
<evidence type="ECO:0000259" key="13">
    <source>
        <dbReference type="PROSITE" id="PS51464"/>
    </source>
</evidence>
<evidence type="ECO:0000256" key="5">
    <source>
        <dbReference type="ARBA" id="ARBA00060595"/>
    </source>
</evidence>
<evidence type="ECO:0000256" key="12">
    <source>
        <dbReference type="HAMAP-Rule" id="MF_00068"/>
    </source>
</evidence>
<dbReference type="InterPro" id="IPR005488">
    <property type="entry name" value="Etherase_MurQ"/>
</dbReference>
<organism evidence="14 15">
    <name type="scientific">Calorimonas adulescens</name>
    <dbReference type="NCBI Taxonomy" id="2606906"/>
    <lineage>
        <taxon>Bacteria</taxon>
        <taxon>Bacillati</taxon>
        <taxon>Bacillota</taxon>
        <taxon>Clostridia</taxon>
        <taxon>Thermoanaerobacterales</taxon>
        <taxon>Thermoanaerobacteraceae</taxon>
        <taxon>Calorimonas</taxon>
    </lineage>
</organism>
<gene>
    <name evidence="12 14" type="primary">murQ</name>
    <name evidence="14" type="ORF">FWJ32_03120</name>
</gene>